<dbReference type="VEuPathDB" id="MicrosporidiaDB:EROM_091440"/>
<dbReference type="EMBL" id="CP003527">
    <property type="protein sequence ID" value="AFN83760.1"/>
    <property type="molecule type" value="Genomic_DNA"/>
</dbReference>
<evidence type="ECO:0000313" key="1">
    <source>
        <dbReference type="EMBL" id="AFN83760.1"/>
    </source>
</evidence>
<dbReference type="Pfam" id="PF17021">
    <property type="entry name" value="Mei5_like"/>
    <property type="match status" value="1"/>
</dbReference>
<dbReference type="KEGG" id="ero:EROM_091440"/>
<dbReference type="RefSeq" id="XP_009265257.1">
    <property type="nucleotide sequence ID" value="XM_009266982.1"/>
</dbReference>
<dbReference type="GeneID" id="20564368"/>
<evidence type="ECO:0000313" key="2">
    <source>
        <dbReference type="Proteomes" id="UP000010094"/>
    </source>
</evidence>
<dbReference type="OrthoDB" id="2195410at2759"/>
<dbReference type="AlphaFoldDB" id="I7AG80"/>
<dbReference type="Proteomes" id="UP000010094">
    <property type="component" value="Chromosome IXb"/>
</dbReference>
<dbReference type="HOGENOM" id="CLU_2704788_0_0_1"/>
<keyword evidence="2" id="KW-1185">Reference proteome</keyword>
<name>I7AG80_ENCRO</name>
<organism evidence="1 2">
    <name type="scientific">Encephalitozoon romaleae (strain SJ-2008)</name>
    <name type="common">Microsporidian parasite</name>
    <dbReference type="NCBI Taxonomy" id="1178016"/>
    <lineage>
        <taxon>Eukaryota</taxon>
        <taxon>Fungi</taxon>
        <taxon>Fungi incertae sedis</taxon>
        <taxon>Microsporidia</taxon>
        <taxon>Unikaryonidae</taxon>
        <taxon>Encephalitozoon</taxon>
    </lineage>
</organism>
<proteinExistence type="predicted"/>
<accession>I7AG80</accession>
<protein>
    <submittedName>
        <fullName evidence="1">Uncharacterized protein</fullName>
    </submittedName>
</protein>
<reference evidence="1" key="1">
    <citation type="journal article" date="2012" name="Proc. Natl. Acad. Sci. U.S.A.">
        <title>Gain and loss of multiple functionally related, horizontally transferred genes in the reduced genomes of two microsporidian parasites.</title>
        <authorList>
            <person name="Pombert J.-F."/>
            <person name="Selman M."/>
            <person name="Burki F."/>
            <person name="Bardell F.T."/>
            <person name="Farinelli L."/>
            <person name="Solter L.F."/>
            <person name="Whitman D.W."/>
            <person name="Weiss L.M."/>
            <person name="Corradi N."/>
            <person name="Keeling P.J."/>
        </authorList>
    </citation>
    <scope>NUCLEOTIDE SEQUENCE [LARGE SCALE GENOMIC DNA]</scope>
    <source>
        <strain evidence="1">SJ-2008</strain>
    </source>
</reference>
<sequence>MMRQFRETHGNLESVIERWKECISECISILCNQYNIPPLEIFKAFPLRKWGFDIEEYGGCEEDLLQNNEDQQE</sequence>
<gene>
    <name evidence="1" type="ordered locus">EROM_091440</name>
</gene>
<dbReference type="InterPro" id="IPR031509">
    <property type="entry name" value="Mei5-like"/>
</dbReference>